<name>A0A9N9BPJ4_9GLOM</name>
<organism evidence="1 2">
    <name type="scientific">Diversispora eburnea</name>
    <dbReference type="NCBI Taxonomy" id="1213867"/>
    <lineage>
        <taxon>Eukaryota</taxon>
        <taxon>Fungi</taxon>
        <taxon>Fungi incertae sedis</taxon>
        <taxon>Mucoromycota</taxon>
        <taxon>Glomeromycotina</taxon>
        <taxon>Glomeromycetes</taxon>
        <taxon>Diversisporales</taxon>
        <taxon>Diversisporaceae</taxon>
        <taxon>Diversispora</taxon>
    </lineage>
</organism>
<sequence length="328" mass="36439">MNKKIIFYFLTALVILIFKTDLSYSIPTIFKYNVDANLNFWTPEKIAKAKPLKTRKTRNIRFKTRSDNKTIRNTTDFSKYAKSMPPLARKFDIINNTIRDVNVDQFQNFPIGILFISNNGELFTCTASVINGGPGTENIGVTAAHCLFDPETDTFFNNIAFSPGFDHEQNGPLGLIPVVASVITDQFRNNNDDHFDWGMIKFEYNNNGQPLGFFTGTLGTIFNPGNNVATTIRGYPNGGNLQNCQNDGLNLCTWGGVTNLATDYYAIPDLEIGNGASGAPLMVEYDPVANLGRLYSNYVSFDELEDEALAPIYDPIEFQALIGLISGL</sequence>
<evidence type="ECO:0000313" key="2">
    <source>
        <dbReference type="Proteomes" id="UP000789706"/>
    </source>
</evidence>
<dbReference type="SUPFAM" id="SSF50494">
    <property type="entry name" value="Trypsin-like serine proteases"/>
    <property type="match status" value="1"/>
</dbReference>
<protein>
    <submittedName>
        <fullName evidence="1">8463_t:CDS:1</fullName>
    </submittedName>
</protein>
<dbReference type="Gene3D" id="2.40.10.10">
    <property type="entry name" value="Trypsin-like serine proteases"/>
    <property type="match status" value="1"/>
</dbReference>
<dbReference type="Proteomes" id="UP000789706">
    <property type="component" value="Unassembled WGS sequence"/>
</dbReference>
<evidence type="ECO:0000313" key="1">
    <source>
        <dbReference type="EMBL" id="CAG8576233.1"/>
    </source>
</evidence>
<dbReference type="InterPro" id="IPR009003">
    <property type="entry name" value="Peptidase_S1_PA"/>
</dbReference>
<proteinExistence type="predicted"/>
<dbReference type="EMBL" id="CAJVPK010001205">
    <property type="protein sequence ID" value="CAG8576233.1"/>
    <property type="molecule type" value="Genomic_DNA"/>
</dbReference>
<gene>
    <name evidence="1" type="ORF">DEBURN_LOCUS8338</name>
</gene>
<reference evidence="1" key="1">
    <citation type="submission" date="2021-06" db="EMBL/GenBank/DDBJ databases">
        <authorList>
            <person name="Kallberg Y."/>
            <person name="Tangrot J."/>
            <person name="Rosling A."/>
        </authorList>
    </citation>
    <scope>NUCLEOTIDE SEQUENCE</scope>
    <source>
        <strain evidence="1">AZ414A</strain>
    </source>
</reference>
<dbReference type="OrthoDB" id="10037376at2759"/>
<dbReference type="AlphaFoldDB" id="A0A9N9BPJ4"/>
<comment type="caution">
    <text evidence="1">The sequence shown here is derived from an EMBL/GenBank/DDBJ whole genome shotgun (WGS) entry which is preliminary data.</text>
</comment>
<accession>A0A9N9BPJ4</accession>
<keyword evidence="2" id="KW-1185">Reference proteome</keyword>
<dbReference type="InterPro" id="IPR043504">
    <property type="entry name" value="Peptidase_S1_PA_chymotrypsin"/>
</dbReference>